<dbReference type="Proteomes" id="UP000019854">
    <property type="component" value="Unassembled WGS sequence"/>
</dbReference>
<sequence>MSKVTVEPDWFFHTAACLGQAASKLAVAVSRSSSDGGLMYSQKMAGNDARGSGWGTSYDAAAKIVLEGAASLAGAWSSMAQKVHQAGVNHQIYEWEAGRRGYPGPNAAPAQPPISSAVAHIPPSAVGDNGPGLDDFIPGLVEAVGEPCPNGDYEKLGRMAPAWTALGDAVNTSCSEWIAKIHRPDASMVDAVALYDTIMKLNEPANAIAGDAMKLASFTSTFGTAIHTFRERSTKAIDDLVLIIGVIGAAAALGTRIAGKKAIAIGGRLTAREVSQTGKEIGGFIRALEPVVASMRTFVTALNPAMQTLLSQTSIFPAESNELQPDGTWKKTIRYFSLEKWMAWQKYLLRGGDMDIDTWSDMYDRLEKNRDDGAAFDQHAADVMGYSKGTGWIPQFGAHKEDYDKVPVPGRHWDWANPATKELAEHKNGSLDFSQMAIDERVLDETDWTITYNLNANHQYTQKELDELERLEREYPGRFKKNWIN</sequence>
<name>A0A829PLW0_9MYCO</name>
<comment type="caution">
    <text evidence="1">The sequence shown here is derived from an EMBL/GenBank/DDBJ whole genome shotgun (WGS) entry which is preliminary data.</text>
</comment>
<evidence type="ECO:0000313" key="1">
    <source>
        <dbReference type="EMBL" id="ETZ88197.1"/>
    </source>
</evidence>
<dbReference type="AlphaFoldDB" id="A0A829PLW0"/>
<gene>
    <name evidence="1" type="ORF">L829_1754</name>
</gene>
<dbReference type="EMBL" id="JAOX01000001">
    <property type="protein sequence ID" value="ETZ88197.1"/>
    <property type="molecule type" value="Genomic_DNA"/>
</dbReference>
<reference evidence="1 2" key="1">
    <citation type="submission" date="2014-01" db="EMBL/GenBank/DDBJ databases">
        <authorList>
            <person name="Zelazny A."/>
            <person name="Olivier K."/>
            <person name="Sampaio E.P."/>
            <person name="Holland S.M."/>
            <person name="Tallon L.J."/>
            <person name="Sadzewicz L.K."/>
            <person name="Sengamalay N."/>
            <person name="Fraser C.M."/>
            <person name="Hine E."/>
            <person name="Shefchek K.A."/>
            <person name="Das S.P."/>
            <person name="Shallom S.J."/>
            <person name="Agrawal S."/>
            <person name="Tettelin H."/>
        </authorList>
    </citation>
    <scope>NUCLEOTIDE SEQUENCE [LARGE SCALE GENOMIC DNA]</scope>
    <source>
        <strain evidence="1 2">MAB_030201_1075</strain>
    </source>
</reference>
<accession>A0A829PLW0</accession>
<protein>
    <recommendedName>
        <fullName evidence="3">NAD(+)--arginine ADP-ribosyltransferase</fullName>
    </recommendedName>
</protein>
<organism evidence="1 2">
    <name type="scientific">Mycobacteroides abscessus MAB_030201_1075</name>
    <dbReference type="NCBI Taxonomy" id="1335410"/>
    <lineage>
        <taxon>Bacteria</taxon>
        <taxon>Bacillati</taxon>
        <taxon>Actinomycetota</taxon>
        <taxon>Actinomycetes</taxon>
        <taxon>Mycobacteriales</taxon>
        <taxon>Mycobacteriaceae</taxon>
        <taxon>Mycobacteroides</taxon>
        <taxon>Mycobacteroides abscessus</taxon>
    </lineage>
</organism>
<evidence type="ECO:0008006" key="3">
    <source>
        <dbReference type="Google" id="ProtNLM"/>
    </source>
</evidence>
<evidence type="ECO:0000313" key="2">
    <source>
        <dbReference type="Proteomes" id="UP000019854"/>
    </source>
</evidence>
<proteinExistence type="predicted"/>